<dbReference type="EMBL" id="CP101989">
    <property type="protein sequence ID" value="UUI64640.1"/>
    <property type="molecule type" value="Genomic_DNA"/>
</dbReference>
<reference evidence="1 2" key="1">
    <citation type="submission" date="2022-07" db="EMBL/GenBank/DDBJ databases">
        <title>Novel species in genus cellulomonas.</title>
        <authorList>
            <person name="Ye L."/>
        </authorList>
    </citation>
    <scope>NUCLEOTIDE SEQUENCE [LARGE SCALE GENOMIC DNA]</scope>
    <source>
        <strain evidence="2">zg-Y908</strain>
    </source>
</reference>
<accession>A0ABY5K2U5</accession>
<gene>
    <name evidence="1" type="ORF">NP075_16200</name>
</gene>
<name>A0ABY5K2U5_9CELL</name>
<dbReference type="RefSeq" id="WP_227566430.1">
    <property type="nucleotide sequence ID" value="NZ_CP101989.1"/>
</dbReference>
<dbReference type="InterPro" id="IPR011748">
    <property type="entry name" value="Unchr_phage_tail-like"/>
</dbReference>
<protein>
    <submittedName>
        <fullName evidence="1">Phage tail protein</fullName>
    </submittedName>
</protein>
<organism evidence="1 2">
    <name type="scientific">Cellulomonas wangsupingiae</name>
    <dbReference type="NCBI Taxonomy" id="2968085"/>
    <lineage>
        <taxon>Bacteria</taxon>
        <taxon>Bacillati</taxon>
        <taxon>Actinomycetota</taxon>
        <taxon>Actinomycetes</taxon>
        <taxon>Micrococcales</taxon>
        <taxon>Cellulomonadaceae</taxon>
        <taxon>Cellulomonas</taxon>
    </lineage>
</organism>
<dbReference type="Proteomes" id="UP001317322">
    <property type="component" value="Chromosome"/>
</dbReference>
<keyword evidence="2" id="KW-1185">Reference proteome</keyword>
<dbReference type="Pfam" id="PF09684">
    <property type="entry name" value="Tail_P2_I"/>
    <property type="match status" value="1"/>
</dbReference>
<dbReference type="InterPro" id="IPR006521">
    <property type="entry name" value="Tail_protein_I"/>
</dbReference>
<proteinExistence type="predicted"/>
<evidence type="ECO:0000313" key="2">
    <source>
        <dbReference type="Proteomes" id="UP001317322"/>
    </source>
</evidence>
<sequence length="178" mass="19271">MGRAEDWLLAQLPAGMVAEDFFARFVRIFQAEAETLLAHPDNLPHLADPHLAPPEMVRYLARWIGLPGLDADLPEDLQRDLLVAGASALPWRGTAHGLRVLLEGCTGAPARVVDGGGVHPLGEEPTDTAWVRLEAGSTGRLTQDELVELLRAEVPAHVHVEVVVAGRTVWPRPEGGVR</sequence>
<dbReference type="NCBIfam" id="TIGR02242">
    <property type="entry name" value="tail_TIGR02242"/>
    <property type="match status" value="1"/>
</dbReference>
<evidence type="ECO:0000313" key="1">
    <source>
        <dbReference type="EMBL" id="UUI64640.1"/>
    </source>
</evidence>